<dbReference type="InterPro" id="IPR036514">
    <property type="entry name" value="SGNH_hydro_sf"/>
</dbReference>
<dbReference type="EMBL" id="CM029045">
    <property type="protein sequence ID" value="KAG2599475.1"/>
    <property type="molecule type" value="Genomic_DNA"/>
</dbReference>
<dbReference type="Proteomes" id="UP000823388">
    <property type="component" value="Chromosome 5K"/>
</dbReference>
<dbReference type="GO" id="GO:0016788">
    <property type="term" value="F:hydrolase activity, acting on ester bonds"/>
    <property type="evidence" value="ECO:0007669"/>
    <property type="project" value="InterPro"/>
</dbReference>
<dbReference type="InterPro" id="IPR001087">
    <property type="entry name" value="GDSL"/>
</dbReference>
<accession>A0A8T0SQS0</accession>
<sequence length="372" mass="40595">MGIFKCLSACLLVSGVLLLNLPPGLCGCYKRIFSFGDSIIDTGNFVHMSGNGSSRYKELPYGMTFFKNATGRICDGRVLVDFYAQAFQLPMIPPNLPEQDSGRFPNGANFAVAGATAMPPAYYRRWNHSVPMPHSLGVQIGWFKQMLRRLAPGDDDGANKIRQQLLNESLIVLGEIGGNDYNYWFWYGDAAKPREQANQFIPDIVARIGSSVQELINLGATSILIPGNFPIGCVPSYLSMFPSSDPAGLDGRRCLRWFNDFSARHNQALRGEVRRLQARNPGAKLIYADYYGAAMEFVRDPGRFGIGNPLVACCGGGGPYHTGAACDRAAKVWGDPSGFASWDGLHMTEKAYEVIAQGVLNGPFADPPLLSC</sequence>
<gene>
    <name evidence="6" type="ORF">PVAP13_5KG441700</name>
</gene>
<evidence type="ECO:0000256" key="1">
    <source>
        <dbReference type="ARBA" id="ARBA00008668"/>
    </source>
</evidence>
<dbReference type="CDD" id="cd01837">
    <property type="entry name" value="SGNH_plant_lipase_like"/>
    <property type="match status" value="1"/>
</dbReference>
<comment type="caution">
    <text evidence="6">The sequence shown here is derived from an EMBL/GenBank/DDBJ whole genome shotgun (WGS) entry which is preliminary data.</text>
</comment>
<feature type="signal peptide" evidence="5">
    <location>
        <begin position="1"/>
        <end position="26"/>
    </location>
</feature>
<comment type="similarity">
    <text evidence="1">Belongs to the 'GDSL' lipolytic enzyme family.</text>
</comment>
<protein>
    <recommendedName>
        <fullName evidence="8">GDSL esterase/lipase</fullName>
    </recommendedName>
</protein>
<keyword evidence="3" id="KW-0378">Hydrolase</keyword>
<evidence type="ECO:0000256" key="3">
    <source>
        <dbReference type="ARBA" id="ARBA00022801"/>
    </source>
</evidence>
<evidence type="ECO:0000313" key="6">
    <source>
        <dbReference type="EMBL" id="KAG2599475.1"/>
    </source>
</evidence>
<dbReference type="SUPFAM" id="SSF52266">
    <property type="entry name" value="SGNH hydrolase"/>
    <property type="match status" value="1"/>
</dbReference>
<dbReference type="PANTHER" id="PTHR22835">
    <property type="entry name" value="ZINC FINGER FYVE DOMAIN CONTAINING PROTEIN"/>
    <property type="match status" value="1"/>
</dbReference>
<evidence type="ECO:0008006" key="8">
    <source>
        <dbReference type="Google" id="ProtNLM"/>
    </source>
</evidence>
<proteinExistence type="inferred from homology"/>
<organism evidence="6 7">
    <name type="scientific">Panicum virgatum</name>
    <name type="common">Blackwell switchgrass</name>
    <dbReference type="NCBI Taxonomy" id="38727"/>
    <lineage>
        <taxon>Eukaryota</taxon>
        <taxon>Viridiplantae</taxon>
        <taxon>Streptophyta</taxon>
        <taxon>Embryophyta</taxon>
        <taxon>Tracheophyta</taxon>
        <taxon>Spermatophyta</taxon>
        <taxon>Magnoliopsida</taxon>
        <taxon>Liliopsida</taxon>
        <taxon>Poales</taxon>
        <taxon>Poaceae</taxon>
        <taxon>PACMAD clade</taxon>
        <taxon>Panicoideae</taxon>
        <taxon>Panicodae</taxon>
        <taxon>Paniceae</taxon>
        <taxon>Panicinae</taxon>
        <taxon>Panicum</taxon>
        <taxon>Panicum sect. Hiantes</taxon>
    </lineage>
</organism>
<dbReference type="PROSITE" id="PS51257">
    <property type="entry name" value="PROKAR_LIPOPROTEIN"/>
    <property type="match status" value="1"/>
</dbReference>
<keyword evidence="7" id="KW-1185">Reference proteome</keyword>
<dbReference type="OrthoDB" id="1600564at2759"/>
<dbReference type="AlphaFoldDB" id="A0A8T0SQS0"/>
<evidence type="ECO:0000256" key="2">
    <source>
        <dbReference type="ARBA" id="ARBA00022729"/>
    </source>
</evidence>
<evidence type="ECO:0000313" key="7">
    <source>
        <dbReference type="Proteomes" id="UP000823388"/>
    </source>
</evidence>
<dbReference type="Pfam" id="PF00657">
    <property type="entry name" value="Lipase_GDSL"/>
    <property type="match status" value="1"/>
</dbReference>
<dbReference type="InterPro" id="IPR035669">
    <property type="entry name" value="SGNH_plant_lipase-like"/>
</dbReference>
<name>A0A8T0SQS0_PANVG</name>
<dbReference type="Gene3D" id="3.40.50.1110">
    <property type="entry name" value="SGNH hydrolase"/>
    <property type="match status" value="1"/>
</dbReference>
<keyword evidence="2 5" id="KW-0732">Signal</keyword>
<evidence type="ECO:0000256" key="5">
    <source>
        <dbReference type="SAM" id="SignalP"/>
    </source>
</evidence>
<reference evidence="6 7" key="1">
    <citation type="submission" date="2020-05" db="EMBL/GenBank/DDBJ databases">
        <title>WGS assembly of Panicum virgatum.</title>
        <authorList>
            <person name="Lovell J.T."/>
            <person name="Jenkins J."/>
            <person name="Shu S."/>
            <person name="Juenger T.E."/>
            <person name="Schmutz J."/>
        </authorList>
    </citation>
    <scope>NUCLEOTIDE SEQUENCE [LARGE SCALE GENOMIC DNA]</scope>
    <source>
        <strain evidence="7">cv. AP13</strain>
    </source>
</reference>
<evidence type="ECO:0000256" key="4">
    <source>
        <dbReference type="ARBA" id="ARBA00023180"/>
    </source>
</evidence>
<feature type="chain" id="PRO_5035748876" description="GDSL esterase/lipase" evidence="5">
    <location>
        <begin position="27"/>
        <end position="372"/>
    </location>
</feature>
<dbReference type="PANTHER" id="PTHR22835:SF649">
    <property type="entry name" value="OS01G0651000 PROTEIN"/>
    <property type="match status" value="1"/>
</dbReference>
<keyword evidence="4" id="KW-0325">Glycoprotein</keyword>